<keyword evidence="2" id="KW-1003">Cell membrane</keyword>
<feature type="domain" description="Phosphatidylglycerol lysyltransferase C-terminal" evidence="7">
    <location>
        <begin position="517"/>
        <end position="819"/>
    </location>
</feature>
<keyword evidence="5 6" id="KW-0472">Membrane</keyword>
<feature type="transmembrane region" description="Helical" evidence="6">
    <location>
        <begin position="77"/>
        <end position="108"/>
    </location>
</feature>
<dbReference type="RefSeq" id="WP_116414890.1">
    <property type="nucleotide sequence ID" value="NZ_NBWZ01000001.1"/>
</dbReference>
<feature type="transmembrane region" description="Helical" evidence="6">
    <location>
        <begin position="413"/>
        <end position="435"/>
    </location>
</feature>
<feature type="transmembrane region" description="Helical" evidence="6">
    <location>
        <begin position="479"/>
        <end position="499"/>
    </location>
</feature>
<proteinExistence type="predicted"/>
<protein>
    <recommendedName>
        <fullName evidence="7">Phosphatidylglycerol lysyltransferase C-terminal domain-containing protein</fullName>
    </recommendedName>
</protein>
<feature type="transmembrane region" description="Helical" evidence="6">
    <location>
        <begin position="120"/>
        <end position="147"/>
    </location>
</feature>
<evidence type="ECO:0000256" key="2">
    <source>
        <dbReference type="ARBA" id="ARBA00022475"/>
    </source>
</evidence>
<dbReference type="OrthoDB" id="594838at2"/>
<name>A0A3E0VIQ3_9MICO</name>
<dbReference type="InterPro" id="IPR024320">
    <property type="entry name" value="LPG_synthase_C"/>
</dbReference>
<evidence type="ECO:0000256" key="5">
    <source>
        <dbReference type="ARBA" id="ARBA00023136"/>
    </source>
</evidence>
<feature type="transmembrane region" description="Helical" evidence="6">
    <location>
        <begin position="29"/>
        <end position="57"/>
    </location>
</feature>
<feature type="transmembrane region" description="Helical" evidence="6">
    <location>
        <begin position="336"/>
        <end position="357"/>
    </location>
</feature>
<dbReference type="InterPro" id="IPR035952">
    <property type="entry name" value="Rhomboid-like_sf"/>
</dbReference>
<dbReference type="GO" id="GO:0016755">
    <property type="term" value="F:aminoacyltransferase activity"/>
    <property type="evidence" value="ECO:0007669"/>
    <property type="project" value="TreeGrafter"/>
</dbReference>
<dbReference type="Pfam" id="PF09924">
    <property type="entry name" value="LPG_synthase_C"/>
    <property type="match status" value="1"/>
</dbReference>
<gene>
    <name evidence="8" type="ORF">B7R54_09940</name>
</gene>
<dbReference type="Gene3D" id="1.20.1540.10">
    <property type="entry name" value="Rhomboid-like"/>
    <property type="match status" value="1"/>
</dbReference>
<keyword evidence="9" id="KW-1185">Reference proteome</keyword>
<dbReference type="PANTHER" id="PTHR34697:SF2">
    <property type="entry name" value="PHOSPHATIDYLGLYCEROL LYSYLTRANSFERASE"/>
    <property type="match status" value="1"/>
</dbReference>
<evidence type="ECO:0000313" key="9">
    <source>
        <dbReference type="Proteomes" id="UP000256486"/>
    </source>
</evidence>
<evidence type="ECO:0000256" key="6">
    <source>
        <dbReference type="SAM" id="Phobius"/>
    </source>
</evidence>
<organism evidence="8 9">
    <name type="scientific">Subtercola boreus</name>
    <dbReference type="NCBI Taxonomy" id="120213"/>
    <lineage>
        <taxon>Bacteria</taxon>
        <taxon>Bacillati</taxon>
        <taxon>Actinomycetota</taxon>
        <taxon>Actinomycetes</taxon>
        <taxon>Micrococcales</taxon>
        <taxon>Microbacteriaceae</taxon>
        <taxon>Subtercola</taxon>
    </lineage>
</organism>
<dbReference type="SUPFAM" id="SSF144091">
    <property type="entry name" value="Rhomboid-like"/>
    <property type="match status" value="1"/>
</dbReference>
<feature type="transmembrane region" description="Helical" evidence="6">
    <location>
        <begin position="307"/>
        <end position="329"/>
    </location>
</feature>
<keyword evidence="3 6" id="KW-0812">Transmembrane</keyword>
<dbReference type="InterPro" id="IPR016181">
    <property type="entry name" value="Acyl_CoA_acyltransferase"/>
</dbReference>
<evidence type="ECO:0000259" key="7">
    <source>
        <dbReference type="Pfam" id="PF09924"/>
    </source>
</evidence>
<dbReference type="AlphaFoldDB" id="A0A3E0VIQ3"/>
<dbReference type="InterPro" id="IPR051211">
    <property type="entry name" value="PG_lysyltransferase"/>
</dbReference>
<evidence type="ECO:0000313" key="8">
    <source>
        <dbReference type="EMBL" id="RFA09505.1"/>
    </source>
</evidence>
<dbReference type="GO" id="GO:0005886">
    <property type="term" value="C:plasma membrane"/>
    <property type="evidence" value="ECO:0007669"/>
    <property type="project" value="UniProtKB-SubCell"/>
</dbReference>
<dbReference type="Proteomes" id="UP000256486">
    <property type="component" value="Unassembled WGS sequence"/>
</dbReference>
<feature type="transmembrane region" description="Helical" evidence="6">
    <location>
        <begin position="153"/>
        <end position="173"/>
    </location>
</feature>
<feature type="transmembrane region" description="Helical" evidence="6">
    <location>
        <begin position="240"/>
        <end position="259"/>
    </location>
</feature>
<sequence>MTAPQTAALPAEVKAPAKRRRWLGSVGRWAASIPFTWVIVGVAIAVGILQMVFRASLGRLFGSLLSLSFDQVVSQHHWFAGITSVLFAARALHIVVLMPIILIVLGAAERLLGTWRTVMVYLTVAVVATALGLALQGLGIWLGVIVAEQVRSMATIDPLIPVVGAILAASAFAGPLLRRRIRVLGFAALLMFVLYSGLPSDLYRLLAAVVGLLFGMYLRRRQHGPAARRVTRSSHRELRSLLASLVAITAVGPLITIVSPNGFGPLQPLGLLFRDTLSSQADIAAACVSGQYSEACSDAVAAARLDGVGPVLVTLLPLVVLLVSALGIVRGRRVALWLAVAVNLFLAVLGVTYYGVFPSLGANTFFDLSNGQFDQHSVSVVISIVLPLLIAGLLVSSLRIFPTEFSSGATPRFFLVVAAALAVVGSLYLSVAWLLRNDFAPAVTIGDLLSDLPERFMPVGFLSLERSEVLPSSDATRLLYEWVGPVFWLIVIAAAALSISRLKVGSEANASARIRSLLHSGVTGSLSWMATWTGHHYWFQGPEPGAPAVAYRVINGIAIATGEPLCAPDDRAGAIADFARYCTDHGWTPVFYAVSGDLVPHFRQMHWSLMQIAEEAVVEVSSFSLEGKKMQGIRTAINKAVKLGITAEWTSFARLSASQIAQVRDISELWVAEKDLPEMGFTLGGLDELTDPDVRLMLAVDTDGSVLGVTSWLPSYRRGEVCGWTLDFMRRRPDSVNGVMEFLIAETILRAQESGLDFVSLSAAPLAQGAPEGGERQEGATQALLSVLGRALEPVYGFQSLLSFKQKFKPARVPLYLAYADPLSLPVVGVSLARAYVPTFSARHAFGFLTRGS</sequence>
<accession>A0A3E0VIQ3</accession>
<evidence type="ECO:0000256" key="3">
    <source>
        <dbReference type="ARBA" id="ARBA00022692"/>
    </source>
</evidence>
<feature type="transmembrane region" description="Helical" evidence="6">
    <location>
        <begin position="202"/>
        <end position="219"/>
    </location>
</feature>
<feature type="transmembrane region" description="Helical" evidence="6">
    <location>
        <begin position="180"/>
        <end position="196"/>
    </location>
</feature>
<comment type="caution">
    <text evidence="8">The sequence shown here is derived from an EMBL/GenBank/DDBJ whole genome shotgun (WGS) entry which is preliminary data.</text>
</comment>
<dbReference type="GO" id="GO:0055091">
    <property type="term" value="P:phospholipid homeostasis"/>
    <property type="evidence" value="ECO:0007669"/>
    <property type="project" value="TreeGrafter"/>
</dbReference>
<reference evidence="8 9" key="1">
    <citation type="submission" date="2017-04" db="EMBL/GenBank/DDBJ databases">
        <title>Comparative genome analysis of Subtercola boreus.</title>
        <authorList>
            <person name="Cho Y.-J."/>
            <person name="Cho A."/>
            <person name="Kim O.-S."/>
            <person name="Lee J.-I."/>
        </authorList>
    </citation>
    <scope>NUCLEOTIDE SEQUENCE [LARGE SCALE GENOMIC DNA]</scope>
    <source>
        <strain evidence="8 9">K300</strain>
    </source>
</reference>
<dbReference type="EMBL" id="NBWZ01000001">
    <property type="protein sequence ID" value="RFA09505.1"/>
    <property type="molecule type" value="Genomic_DNA"/>
</dbReference>
<dbReference type="SUPFAM" id="SSF55729">
    <property type="entry name" value="Acyl-CoA N-acyltransferases (Nat)"/>
    <property type="match status" value="1"/>
</dbReference>
<comment type="subcellular location">
    <subcellularLocation>
        <location evidence="1">Cell membrane</location>
        <topology evidence="1">Multi-pass membrane protein</topology>
    </subcellularLocation>
</comment>
<feature type="transmembrane region" description="Helical" evidence="6">
    <location>
        <begin position="377"/>
        <end position="401"/>
    </location>
</feature>
<evidence type="ECO:0000256" key="4">
    <source>
        <dbReference type="ARBA" id="ARBA00022989"/>
    </source>
</evidence>
<dbReference type="PANTHER" id="PTHR34697">
    <property type="entry name" value="PHOSPHATIDYLGLYCEROL LYSYLTRANSFERASE"/>
    <property type="match status" value="1"/>
</dbReference>
<keyword evidence="4 6" id="KW-1133">Transmembrane helix</keyword>
<evidence type="ECO:0000256" key="1">
    <source>
        <dbReference type="ARBA" id="ARBA00004651"/>
    </source>
</evidence>